<feature type="transmembrane region" description="Helical" evidence="5">
    <location>
        <begin position="55"/>
        <end position="76"/>
    </location>
</feature>
<dbReference type="Gene3D" id="3.90.228.10">
    <property type="match status" value="1"/>
</dbReference>
<keyword evidence="1" id="KW-0328">Glycosyltransferase</keyword>
<organism evidence="6 7">
    <name type="scientific">Cudoniella acicularis</name>
    <dbReference type="NCBI Taxonomy" id="354080"/>
    <lineage>
        <taxon>Eukaryota</taxon>
        <taxon>Fungi</taxon>
        <taxon>Dikarya</taxon>
        <taxon>Ascomycota</taxon>
        <taxon>Pezizomycotina</taxon>
        <taxon>Leotiomycetes</taxon>
        <taxon>Helotiales</taxon>
        <taxon>Tricladiaceae</taxon>
        <taxon>Cudoniella</taxon>
    </lineage>
</organism>
<evidence type="ECO:0000256" key="1">
    <source>
        <dbReference type="ARBA" id="ARBA00022676"/>
    </source>
</evidence>
<keyword evidence="5" id="KW-0472">Membrane</keyword>
<evidence type="ECO:0000256" key="3">
    <source>
        <dbReference type="ARBA" id="ARBA00022695"/>
    </source>
</evidence>
<dbReference type="SUPFAM" id="SSF56399">
    <property type="entry name" value="ADP-ribosylation"/>
    <property type="match status" value="1"/>
</dbReference>
<feature type="transmembrane region" description="Helical" evidence="5">
    <location>
        <begin position="20"/>
        <end position="43"/>
    </location>
</feature>
<evidence type="ECO:0000313" key="7">
    <source>
        <dbReference type="Proteomes" id="UP000566819"/>
    </source>
</evidence>
<evidence type="ECO:0008006" key="8">
    <source>
        <dbReference type="Google" id="ProtNLM"/>
    </source>
</evidence>
<feature type="transmembrane region" description="Helical" evidence="5">
    <location>
        <begin position="249"/>
        <end position="269"/>
    </location>
</feature>
<keyword evidence="2" id="KW-0808">Transferase</keyword>
<feature type="transmembrane region" description="Helical" evidence="5">
    <location>
        <begin position="133"/>
        <end position="155"/>
    </location>
</feature>
<keyword evidence="4" id="KW-0520">NAD</keyword>
<keyword evidence="5" id="KW-1133">Transmembrane helix</keyword>
<dbReference type="InterPro" id="IPR051838">
    <property type="entry name" value="ARTD_PARP"/>
</dbReference>
<accession>A0A8H4W340</accession>
<dbReference type="GO" id="GO:0016779">
    <property type="term" value="F:nucleotidyltransferase activity"/>
    <property type="evidence" value="ECO:0007669"/>
    <property type="project" value="UniProtKB-KW"/>
</dbReference>
<name>A0A8H4W340_9HELO</name>
<dbReference type="GO" id="GO:0016757">
    <property type="term" value="F:glycosyltransferase activity"/>
    <property type="evidence" value="ECO:0007669"/>
    <property type="project" value="UniProtKB-KW"/>
</dbReference>
<proteinExistence type="predicted"/>
<evidence type="ECO:0000256" key="4">
    <source>
        <dbReference type="ARBA" id="ARBA00023027"/>
    </source>
</evidence>
<protein>
    <recommendedName>
        <fullName evidence="8">PARP</fullName>
    </recommendedName>
</protein>
<sequence length="1883" mass="210881">MNGIWKLAVQLTGSSFKDSAAIARIVFNVIFIPPLIYVVYTFWNERKNSRTNTRTGYEAVGWGATGLLLYYTIATVDLFLHESQITTTYAYILLTFFLLLIKLPSDILLLLGSHRLISGQLFIHSLVQKPKPIVWLLVGEFLALVLAILALYYVGSYLAYEVLWLNVADDGLVKGFVFSILTFVGAVLPLWLTKRDTPSLNLKNLGVLAPVLATSALFVRSLSELTVIIRYHYLHQPYLKGTLASRDLIYGLFTIAFLLLVPIIAHDLLKLMDQHDSPHRGRVEEDTRKGVLERIDDYVSRNQKTPALANVLDGIEADLTRILSPDTRQLVSGLSIVERMTMENFPLKPGDAQEATLETPEERDLAKGYEELRVHAKLLLRETRNIRDIQVELYPQEGVPERTELQIQDLEALAAGRISSTVSKLPPRSARAVAREMEAHPGTALDIALSDLKYLMRWLQSGDQSSEDMVREKMARRVRLLVAILPSFLQRLPIAALIRLERQELGRTYVTTEASFVNPPYVMLCLWLTSRQKGRDSVGVTLNQLRDHTDSFLGKKRKLSSEEQETRLLSLIASHPQKDVAIVACAHRLSREAVRELLHTELQTNLGGNADVEQYLNALKAVHCVNIQAVSEHEGRHVEILGALLHPEILTVGRNLLALENVASEVPKELVSCPSLDVLPARSCRYFVEQLAGLKEAAEWSLACNACSWLRDVAGRFEKTEWLLDSTFRQWRHWASWMPNYQRLQSWGKLTWDQRRVLKDVLSLEGPDEVGGKPTLCEGVVSIFDSERGWSLNRELNLLKLNTDAQAEVSQTLSRVLDVLDLAISVSPDAIYLFVQVCLNYPVSADLLEGMEQVYTSDDPLTSTKLLSIMNAQKNSIQNGFTAMVLPALQKVDNIYFRTILASRLKEIVEENVARLQNRLREAITKKESPGPAVIKLHSIGKDLEAAPWLWPMLDKKFGSLLRCWPTKEYLEVLLKVRESAAQPNPSKTTSSLIQFIDRDLLTRFTGPPGTNNGSSGPMEGLLHVWRKAKYSTDREVALTIAGRASLPGEIRGRCLKQLCGMNDQFVSKLGQIMKQETDMACIRMAEILSTGYLMEGGGTAECWKELLWSMIEERQDTIVDFALAQFSLIESWFEWLRSIEDMFQGRVEQYASTCPLLRRPLYAWSKRLEQNYLPSLKQLEEIIGQGSQSMKWVLLGWDKEAALVTIFDIQKSGKIWRCQKIIDAVCASMSRDGGNISQISETISLLTQASPEAAEACCHVFELEVKSEKAAAEGLLAGWLHNADFRGSDESALKSMATFLGMPAGLNSVALLPSKLQAASDHLATEHSIIMAQALRLDRMRLDMKSNDPQKTSKFLSIVGVEDPSALEDVVANVPAHLADVIEKINDTEYEICVPFTHLKPLQRKGLGVGTARILLVRVLWDGKKPIQGFCVHLGPRENPKPIIRHKFAGLVIQSSDDHQYWQTKSASKIPDVHFCRGRPSRAIYQVNRGLWRYLRTSVTSLEEVHKKILSEVKNMASLCLVCGASLGFGGFRSTTCSEECTRVLIKTQDISLTDLRNDPPLLDLLLASIHAACNSHLPAKDVLPGLSIEKQEWQRIMSQLPALDSFQNGPNPVSMKQLGQESITLLSIILTSYRGFLISAAGKLKIPNMPDVHQFVLASGPPEIEQRLPKKPARKILFHGTQFDRLYAILSKGLRSITEPALRANGSGGGISFAEEPGVALSYAGGWDLGDGAVLQDSKFRYSRIVLGCEVAGPTQDVGHGFHLVQDETTVVVRYIFLFSERAFAPARDEIEIFKKLYAKIANMKRGHMDKNGFGDIITEFTPKFEELKQLARELRSVLFPIKDGAIFTGTFRDHDIMYDRMINAFSRTIGRLGKEEQAIA</sequence>
<dbReference type="Proteomes" id="UP000566819">
    <property type="component" value="Unassembled WGS sequence"/>
</dbReference>
<keyword evidence="3" id="KW-0548">Nucleotidyltransferase</keyword>
<evidence type="ECO:0000256" key="5">
    <source>
        <dbReference type="SAM" id="Phobius"/>
    </source>
</evidence>
<keyword evidence="7" id="KW-1185">Reference proteome</keyword>
<comment type="caution">
    <text evidence="6">The sequence shown here is derived from an EMBL/GenBank/DDBJ whole genome shotgun (WGS) entry which is preliminary data.</text>
</comment>
<evidence type="ECO:0000313" key="6">
    <source>
        <dbReference type="EMBL" id="KAF4631947.1"/>
    </source>
</evidence>
<gene>
    <name evidence="6" type="ORF">G7Y89_g6189</name>
</gene>
<dbReference type="EMBL" id="JAAMPI010000395">
    <property type="protein sequence ID" value="KAF4631947.1"/>
    <property type="molecule type" value="Genomic_DNA"/>
</dbReference>
<evidence type="ECO:0000256" key="2">
    <source>
        <dbReference type="ARBA" id="ARBA00022679"/>
    </source>
</evidence>
<feature type="transmembrane region" description="Helical" evidence="5">
    <location>
        <begin position="175"/>
        <end position="193"/>
    </location>
</feature>
<dbReference type="OrthoDB" id="109543at2759"/>
<keyword evidence="5" id="KW-0812">Transmembrane</keyword>
<dbReference type="PANTHER" id="PTHR21328">
    <property type="entry name" value="POLY ADP-RIBOSE POLYMERASE FAMILY, MEMBER PARP"/>
    <property type="match status" value="1"/>
</dbReference>
<reference evidence="6 7" key="1">
    <citation type="submission" date="2020-03" db="EMBL/GenBank/DDBJ databases">
        <title>Draft Genome Sequence of Cudoniella acicularis.</title>
        <authorList>
            <person name="Buettner E."/>
            <person name="Kellner H."/>
        </authorList>
    </citation>
    <scope>NUCLEOTIDE SEQUENCE [LARGE SCALE GENOMIC DNA]</scope>
    <source>
        <strain evidence="6 7">DSM 108380</strain>
    </source>
</reference>
<feature type="transmembrane region" description="Helical" evidence="5">
    <location>
        <begin position="88"/>
        <end position="112"/>
    </location>
</feature>